<sequence length="73" mass="8073">MARRMTRSGDFVGIQRRYSLGIATVVFAAVYGANFGGKYDLGDQSGFDLLVKHISKQIKGKPNYINENIITGF</sequence>
<proteinExistence type="predicted"/>
<dbReference type="Proteomes" id="UP001055811">
    <property type="component" value="Linkage Group LG04"/>
</dbReference>
<gene>
    <name evidence="1" type="ORF">L2E82_22977</name>
</gene>
<comment type="caution">
    <text evidence="1">The sequence shown here is derived from an EMBL/GenBank/DDBJ whole genome shotgun (WGS) entry which is preliminary data.</text>
</comment>
<dbReference type="EMBL" id="CM042012">
    <property type="protein sequence ID" value="KAI3751886.1"/>
    <property type="molecule type" value="Genomic_DNA"/>
</dbReference>
<protein>
    <submittedName>
        <fullName evidence="1">Uncharacterized protein</fullName>
    </submittedName>
</protein>
<evidence type="ECO:0000313" key="2">
    <source>
        <dbReference type="Proteomes" id="UP001055811"/>
    </source>
</evidence>
<reference evidence="1 2" key="2">
    <citation type="journal article" date="2022" name="Mol. Ecol. Resour.">
        <title>The genomes of chicory, endive, great burdock and yacon provide insights into Asteraceae paleo-polyploidization history and plant inulin production.</title>
        <authorList>
            <person name="Fan W."/>
            <person name="Wang S."/>
            <person name="Wang H."/>
            <person name="Wang A."/>
            <person name="Jiang F."/>
            <person name="Liu H."/>
            <person name="Zhao H."/>
            <person name="Xu D."/>
            <person name="Zhang Y."/>
        </authorList>
    </citation>
    <scope>NUCLEOTIDE SEQUENCE [LARGE SCALE GENOMIC DNA]</scope>
    <source>
        <strain evidence="2">cv. Punajuju</strain>
        <tissue evidence="1">Leaves</tissue>
    </source>
</reference>
<accession>A0ACB9E0A0</accession>
<name>A0ACB9E0A0_CICIN</name>
<organism evidence="1 2">
    <name type="scientific">Cichorium intybus</name>
    <name type="common">Chicory</name>
    <dbReference type="NCBI Taxonomy" id="13427"/>
    <lineage>
        <taxon>Eukaryota</taxon>
        <taxon>Viridiplantae</taxon>
        <taxon>Streptophyta</taxon>
        <taxon>Embryophyta</taxon>
        <taxon>Tracheophyta</taxon>
        <taxon>Spermatophyta</taxon>
        <taxon>Magnoliopsida</taxon>
        <taxon>eudicotyledons</taxon>
        <taxon>Gunneridae</taxon>
        <taxon>Pentapetalae</taxon>
        <taxon>asterids</taxon>
        <taxon>campanulids</taxon>
        <taxon>Asterales</taxon>
        <taxon>Asteraceae</taxon>
        <taxon>Cichorioideae</taxon>
        <taxon>Cichorieae</taxon>
        <taxon>Cichoriinae</taxon>
        <taxon>Cichorium</taxon>
    </lineage>
</organism>
<reference evidence="2" key="1">
    <citation type="journal article" date="2022" name="Mol. Ecol. Resour.">
        <title>The genomes of chicory, endive, great burdock and yacon provide insights into Asteraceae palaeo-polyploidization history and plant inulin production.</title>
        <authorList>
            <person name="Fan W."/>
            <person name="Wang S."/>
            <person name="Wang H."/>
            <person name="Wang A."/>
            <person name="Jiang F."/>
            <person name="Liu H."/>
            <person name="Zhao H."/>
            <person name="Xu D."/>
            <person name="Zhang Y."/>
        </authorList>
    </citation>
    <scope>NUCLEOTIDE SEQUENCE [LARGE SCALE GENOMIC DNA]</scope>
    <source>
        <strain evidence="2">cv. Punajuju</strain>
    </source>
</reference>
<keyword evidence="2" id="KW-1185">Reference proteome</keyword>
<evidence type="ECO:0000313" key="1">
    <source>
        <dbReference type="EMBL" id="KAI3751886.1"/>
    </source>
</evidence>